<dbReference type="Proteomes" id="UP000254304">
    <property type="component" value="Unassembled WGS sequence"/>
</dbReference>
<sequence length="103" mass="11218">MTNATMTFFDQARQALHLPEEALTQFDVQGTAQLASEFPVTDFAVAAIGAAGNGAERTDKSAVWGSSRGVVVDRKLASLWFGWSIQPMGWQMPAAWGLDCRRL</sequence>
<evidence type="ECO:0000313" key="2">
    <source>
        <dbReference type="Proteomes" id="UP000254304"/>
    </source>
</evidence>
<organism evidence="1 2">
    <name type="scientific">Ewingella americana</name>
    <dbReference type="NCBI Taxonomy" id="41202"/>
    <lineage>
        <taxon>Bacteria</taxon>
        <taxon>Pseudomonadati</taxon>
        <taxon>Pseudomonadota</taxon>
        <taxon>Gammaproteobacteria</taxon>
        <taxon>Enterobacterales</taxon>
        <taxon>Yersiniaceae</taxon>
        <taxon>Ewingella</taxon>
    </lineage>
</organism>
<reference evidence="1 2" key="1">
    <citation type="submission" date="2018-06" db="EMBL/GenBank/DDBJ databases">
        <authorList>
            <consortium name="Pathogen Informatics"/>
            <person name="Doyle S."/>
        </authorList>
    </citation>
    <scope>NUCLEOTIDE SEQUENCE [LARGE SCALE GENOMIC DNA]</scope>
    <source>
        <strain evidence="1 2">NCTC12157</strain>
    </source>
</reference>
<dbReference type="EMBL" id="UGGO01000002">
    <property type="protein sequence ID" value="STS10680.1"/>
    <property type="molecule type" value="Genomic_DNA"/>
</dbReference>
<dbReference type="AlphaFoldDB" id="A0A377THK5"/>
<gene>
    <name evidence="1" type="ORF">NCTC12157_05279</name>
</gene>
<proteinExistence type="predicted"/>
<evidence type="ECO:0000313" key="1">
    <source>
        <dbReference type="EMBL" id="STS10680.1"/>
    </source>
</evidence>
<protein>
    <submittedName>
        <fullName evidence="1">Uncharacterized protein</fullName>
    </submittedName>
</protein>
<name>A0A377THK5_9GAMM</name>
<accession>A0A377THK5</accession>